<evidence type="ECO:0000313" key="4">
    <source>
        <dbReference type="RefSeq" id="XP_022149539.1"/>
    </source>
</evidence>
<dbReference type="GeneID" id="111017949"/>
<dbReference type="OrthoDB" id="689462at2759"/>
<dbReference type="PANTHER" id="PTHR34794">
    <property type="entry name" value="EXPRESSED PROTEIN"/>
    <property type="match status" value="1"/>
</dbReference>
<accession>A0A6J1D7B4</accession>
<dbReference type="AlphaFoldDB" id="A0A6J1D7B4"/>
<protein>
    <submittedName>
        <fullName evidence="4">VQ motif-containing protein 29</fullName>
    </submittedName>
</protein>
<dbReference type="InterPro" id="IPR039610">
    <property type="entry name" value="VQ29"/>
</dbReference>
<feature type="domain" description="VQ" evidence="2">
    <location>
        <begin position="25"/>
        <end position="45"/>
    </location>
</feature>
<feature type="compositionally biased region" description="Polar residues" evidence="1">
    <location>
        <begin position="1"/>
        <end position="10"/>
    </location>
</feature>
<dbReference type="Pfam" id="PF05678">
    <property type="entry name" value="VQ"/>
    <property type="match status" value="1"/>
</dbReference>
<gene>
    <name evidence="4" type="primary">LOC111017949</name>
</gene>
<dbReference type="KEGG" id="mcha:111017949"/>
<dbReference type="PANTHER" id="PTHR34794:SF1">
    <property type="entry name" value="OS10G0101800 PROTEIN"/>
    <property type="match status" value="1"/>
</dbReference>
<feature type="region of interest" description="Disordered" evidence="1">
    <location>
        <begin position="1"/>
        <end position="25"/>
    </location>
</feature>
<evidence type="ECO:0000313" key="3">
    <source>
        <dbReference type="Proteomes" id="UP000504603"/>
    </source>
</evidence>
<name>A0A6J1D7B4_MOMCH</name>
<evidence type="ECO:0000256" key="1">
    <source>
        <dbReference type="SAM" id="MobiDB-lite"/>
    </source>
</evidence>
<keyword evidence="3" id="KW-1185">Reference proteome</keyword>
<sequence>MEPHSSSSSPAVKPWNRAVAPLPPTPPQIYKVNPVDFRDVVQKLTAAPEFQDRRLQAMPAPRPSPPPGSAACTDFSGEGAVIYYGYPGVGFSERY</sequence>
<proteinExistence type="predicted"/>
<dbReference type="InterPro" id="IPR008889">
    <property type="entry name" value="VQ"/>
</dbReference>
<reference evidence="4" key="1">
    <citation type="submission" date="2025-08" db="UniProtKB">
        <authorList>
            <consortium name="RefSeq"/>
        </authorList>
    </citation>
    <scope>IDENTIFICATION</scope>
    <source>
        <strain evidence="4">OHB3-1</strain>
    </source>
</reference>
<evidence type="ECO:0000259" key="2">
    <source>
        <dbReference type="Pfam" id="PF05678"/>
    </source>
</evidence>
<dbReference type="Proteomes" id="UP000504603">
    <property type="component" value="Unplaced"/>
</dbReference>
<organism evidence="3 4">
    <name type="scientific">Momordica charantia</name>
    <name type="common">Bitter gourd</name>
    <name type="synonym">Balsam pear</name>
    <dbReference type="NCBI Taxonomy" id="3673"/>
    <lineage>
        <taxon>Eukaryota</taxon>
        <taxon>Viridiplantae</taxon>
        <taxon>Streptophyta</taxon>
        <taxon>Embryophyta</taxon>
        <taxon>Tracheophyta</taxon>
        <taxon>Spermatophyta</taxon>
        <taxon>Magnoliopsida</taxon>
        <taxon>eudicotyledons</taxon>
        <taxon>Gunneridae</taxon>
        <taxon>Pentapetalae</taxon>
        <taxon>rosids</taxon>
        <taxon>fabids</taxon>
        <taxon>Cucurbitales</taxon>
        <taxon>Cucurbitaceae</taxon>
        <taxon>Momordiceae</taxon>
        <taxon>Momordica</taxon>
    </lineage>
</organism>
<dbReference type="RefSeq" id="XP_022149539.1">
    <property type="nucleotide sequence ID" value="XM_022293847.1"/>
</dbReference>